<reference evidence="2 3" key="1">
    <citation type="submission" date="2019-03" db="EMBL/GenBank/DDBJ databases">
        <authorList>
            <consortium name="Pathogen Informatics"/>
        </authorList>
    </citation>
    <scope>NUCLEOTIDE SEQUENCE [LARGE SCALE GENOMIC DNA]</scope>
    <source>
        <strain evidence="2 3">NCTC12126</strain>
    </source>
</reference>
<dbReference type="EMBL" id="CAADIW010000006">
    <property type="protein sequence ID" value="VFS15238.1"/>
    <property type="molecule type" value="Genomic_DNA"/>
</dbReference>
<evidence type="ECO:0000313" key="3">
    <source>
        <dbReference type="Proteomes" id="UP000351155"/>
    </source>
</evidence>
<feature type="chain" id="PRO_5019797848" evidence="1">
    <location>
        <begin position="19"/>
        <end position="100"/>
    </location>
</feature>
<name>A0A484WTG1_9ENTR</name>
<protein>
    <submittedName>
        <fullName evidence="2">Uncharacterized protein</fullName>
    </submittedName>
</protein>
<dbReference type="Proteomes" id="UP000351155">
    <property type="component" value="Unassembled WGS sequence"/>
</dbReference>
<keyword evidence="1" id="KW-0732">Signal</keyword>
<sequence length="100" mass="10660">MKKIFALNLLLMSAAAQAQQLPYFAINNPDNNGTGNTAGLFSLNSTSTAFLHGSREWPTLSAKANNGVATYIPDNSYSGPAGSALTINFSVHRLQRLAVF</sequence>
<organism evidence="2 3">
    <name type="scientific">Enterobacter cancerogenus</name>
    <dbReference type="NCBI Taxonomy" id="69218"/>
    <lineage>
        <taxon>Bacteria</taxon>
        <taxon>Pseudomonadati</taxon>
        <taxon>Pseudomonadota</taxon>
        <taxon>Gammaproteobacteria</taxon>
        <taxon>Enterobacterales</taxon>
        <taxon>Enterobacteriaceae</taxon>
        <taxon>Enterobacter</taxon>
        <taxon>Enterobacter cloacae complex</taxon>
    </lineage>
</organism>
<dbReference type="AlphaFoldDB" id="A0A484WTG1"/>
<evidence type="ECO:0000256" key="1">
    <source>
        <dbReference type="SAM" id="SignalP"/>
    </source>
</evidence>
<feature type="signal peptide" evidence="1">
    <location>
        <begin position="1"/>
        <end position="18"/>
    </location>
</feature>
<accession>A0A484WTG1</accession>
<gene>
    <name evidence="2" type="ORF">NCTC12126_01146</name>
</gene>
<proteinExistence type="predicted"/>
<evidence type="ECO:0000313" key="2">
    <source>
        <dbReference type="EMBL" id="VFS15238.1"/>
    </source>
</evidence>